<dbReference type="EMBL" id="ADLF01000008">
    <property type="protein sequence ID" value="EKU91486.1"/>
    <property type="molecule type" value="Genomic_DNA"/>
</dbReference>
<sequence length="246" mass="28910">MPDSIVFHGKIVNDGILHNIGFILHVKNNPNSGSHIVGLDRPEFFIRCMRGDTLVLETLASPYSYSVEFVAKDTTQQHIHVWSFPKSCKEWYFEQQYKTTHLPIKYGINRSGLAGIYKHRKKKSYYDFYVTSDATLKLKTDGTFEFMEIRDEWDINSVTYHTGKWEIKQDTIVCETVPTLYPPSVQERYPGQVLHFVGGGWEDDKQKAIKRRIVYKFIIHKKGLIYKDRYDRDIYKKVKQSVTRSR</sequence>
<dbReference type="HOGENOM" id="CLU_1127325_0_0_10"/>
<reference evidence="1 2" key="1">
    <citation type="submission" date="2012-09" db="EMBL/GenBank/DDBJ databases">
        <title>The Genome Sequence of Bacteroides oleiciplenus YIT 12058.</title>
        <authorList>
            <consortium name="The Broad Institute Genome Sequencing Platform"/>
            <person name="Earl A."/>
            <person name="Ward D."/>
            <person name="Feldgarden M."/>
            <person name="Gevers D."/>
            <person name="Morotomi M."/>
            <person name="Walker B."/>
            <person name="Young S.K."/>
            <person name="Zeng Q."/>
            <person name="Gargeya S."/>
            <person name="Fitzgerald M."/>
            <person name="Haas B."/>
            <person name="Abouelleil A."/>
            <person name="Alvarado L."/>
            <person name="Arachchi H.M."/>
            <person name="Berlin A.M."/>
            <person name="Chapman S.B."/>
            <person name="Goldberg J."/>
            <person name="Griggs A."/>
            <person name="Gujja S."/>
            <person name="Hansen M."/>
            <person name="Howarth C."/>
            <person name="Imamovic A."/>
            <person name="Larimer J."/>
            <person name="McCowen C."/>
            <person name="Montmayeur A."/>
            <person name="Murphy C."/>
            <person name="Neiman D."/>
            <person name="Pearson M."/>
            <person name="Priest M."/>
            <person name="Roberts A."/>
            <person name="Saif S."/>
            <person name="Shea T."/>
            <person name="Sisk P."/>
            <person name="Sykes S."/>
            <person name="Wortman J."/>
            <person name="Nusbaum C."/>
            <person name="Birren B."/>
        </authorList>
    </citation>
    <scope>NUCLEOTIDE SEQUENCE [LARGE SCALE GENOMIC DNA]</scope>
    <source>
        <strain evidence="1 2">YIT 12058</strain>
    </source>
</reference>
<proteinExistence type="predicted"/>
<organism evidence="1 2">
    <name type="scientific">Bacteroides oleiciplenus YIT 12058</name>
    <dbReference type="NCBI Taxonomy" id="742727"/>
    <lineage>
        <taxon>Bacteria</taxon>
        <taxon>Pseudomonadati</taxon>
        <taxon>Bacteroidota</taxon>
        <taxon>Bacteroidia</taxon>
        <taxon>Bacteroidales</taxon>
        <taxon>Bacteroidaceae</taxon>
        <taxon>Bacteroides</taxon>
    </lineage>
</organism>
<name>K9E6L8_9BACE</name>
<protein>
    <submittedName>
        <fullName evidence="1">Uncharacterized protein</fullName>
    </submittedName>
</protein>
<evidence type="ECO:0000313" key="1">
    <source>
        <dbReference type="EMBL" id="EKU91486.1"/>
    </source>
</evidence>
<comment type="caution">
    <text evidence="1">The sequence shown here is derived from an EMBL/GenBank/DDBJ whole genome shotgun (WGS) entry which is preliminary data.</text>
</comment>
<dbReference type="AlphaFoldDB" id="K9E6L8"/>
<gene>
    <name evidence="1" type="ORF">HMPREF9447_01676</name>
</gene>
<dbReference type="eggNOG" id="ENOG5030XP1">
    <property type="taxonomic scope" value="Bacteria"/>
</dbReference>
<dbReference type="STRING" id="742727.HMPREF9447_01676"/>
<dbReference type="PATRIC" id="fig|742727.4.peg.1704"/>
<dbReference type="Proteomes" id="UP000009872">
    <property type="component" value="Unassembled WGS sequence"/>
</dbReference>
<evidence type="ECO:0000313" key="2">
    <source>
        <dbReference type="Proteomes" id="UP000009872"/>
    </source>
</evidence>
<keyword evidence="2" id="KW-1185">Reference proteome</keyword>
<accession>K9E6L8</accession>